<protein>
    <submittedName>
        <fullName evidence="2">Transposon Ty3-G Gag-Pol polyprotein</fullName>
    </submittedName>
</protein>
<organism evidence="2 3">
    <name type="scientific">Vitis vinifera</name>
    <name type="common">Grape</name>
    <dbReference type="NCBI Taxonomy" id="29760"/>
    <lineage>
        <taxon>Eukaryota</taxon>
        <taxon>Viridiplantae</taxon>
        <taxon>Streptophyta</taxon>
        <taxon>Embryophyta</taxon>
        <taxon>Tracheophyta</taxon>
        <taxon>Spermatophyta</taxon>
        <taxon>Magnoliopsida</taxon>
        <taxon>eudicotyledons</taxon>
        <taxon>Gunneridae</taxon>
        <taxon>Pentapetalae</taxon>
        <taxon>rosids</taxon>
        <taxon>Vitales</taxon>
        <taxon>Vitaceae</taxon>
        <taxon>Viteae</taxon>
        <taxon>Vitis</taxon>
    </lineage>
</organism>
<feature type="region of interest" description="Disordered" evidence="1">
    <location>
        <begin position="50"/>
        <end position="69"/>
    </location>
</feature>
<dbReference type="AlphaFoldDB" id="A0A438HNW1"/>
<accession>A0A438HNW1</accession>
<reference evidence="2 3" key="1">
    <citation type="journal article" date="2018" name="PLoS Genet.">
        <title>Population sequencing reveals clonal diversity and ancestral inbreeding in the grapevine cultivar Chardonnay.</title>
        <authorList>
            <person name="Roach M.J."/>
            <person name="Johnson D.L."/>
            <person name="Bohlmann J."/>
            <person name="van Vuuren H.J."/>
            <person name="Jones S.J."/>
            <person name="Pretorius I.S."/>
            <person name="Schmidt S.A."/>
            <person name="Borneman A.R."/>
        </authorList>
    </citation>
    <scope>NUCLEOTIDE SEQUENCE [LARGE SCALE GENOMIC DNA]</scope>
    <source>
        <strain evidence="3">cv. Chardonnay</strain>
        <tissue evidence="2">Leaf</tissue>
    </source>
</reference>
<dbReference type="Gene3D" id="3.10.10.10">
    <property type="entry name" value="HIV Type 1 Reverse Transcriptase, subunit A, domain 1"/>
    <property type="match status" value="1"/>
</dbReference>
<dbReference type="Proteomes" id="UP000288805">
    <property type="component" value="Unassembled WGS sequence"/>
</dbReference>
<gene>
    <name evidence="2" type="primary">TY3B-G_157</name>
    <name evidence="2" type="ORF">CK203_037964</name>
</gene>
<evidence type="ECO:0000313" key="3">
    <source>
        <dbReference type="Proteomes" id="UP000288805"/>
    </source>
</evidence>
<evidence type="ECO:0000313" key="2">
    <source>
        <dbReference type="EMBL" id="RVW86142.1"/>
    </source>
</evidence>
<dbReference type="PANTHER" id="PTHR24559">
    <property type="entry name" value="TRANSPOSON TY3-I GAG-POL POLYPROTEIN"/>
    <property type="match status" value="1"/>
</dbReference>
<dbReference type="EMBL" id="QGNW01000197">
    <property type="protein sequence ID" value="RVW86142.1"/>
    <property type="molecule type" value="Genomic_DNA"/>
</dbReference>
<dbReference type="InterPro" id="IPR043502">
    <property type="entry name" value="DNA/RNA_pol_sf"/>
</dbReference>
<evidence type="ECO:0000256" key="1">
    <source>
        <dbReference type="SAM" id="MobiDB-lite"/>
    </source>
</evidence>
<dbReference type="SUPFAM" id="SSF56672">
    <property type="entry name" value="DNA/RNA polymerases"/>
    <property type="match status" value="1"/>
</dbReference>
<dbReference type="InterPro" id="IPR053134">
    <property type="entry name" value="RNA-dir_DNA_polymerase"/>
</dbReference>
<name>A0A438HNW1_VITVI</name>
<comment type="caution">
    <text evidence="2">The sequence shown here is derived from an EMBL/GenBank/DDBJ whole genome shotgun (WGS) entry which is preliminary data.</text>
</comment>
<sequence length="851" mass="96394">MRLLHVSDGVMSWDGYDDLSVAALPIEFRILDIEINMGISIARRLWANSSSSDSKRKKPGSGLKSSNVGTIGIMSHSTDHLSPPGQQGLLICTHHHSQYMSLKRLKGHLCSSIISIKHHLHRDHRRSRPYRDTEQIFIVPTIRGPTPHSQYYGHTSTPRRDFIGYTSDQQIPRPFRLTQNRIPKQPSVSPVYLQHVPPMKPFILFPEGMHRDALVKALIQIRIDTSTTLEGLMHILTADKATCIVFFDDDLSPEGLDHVHPLYISVACLGHRVPSVLLDNNSALNICPLATSIALGFSPSDFRPSTQIVLRIQSSFNLLLGRPWIHEASAIPSSLHQKISHSNDDLHLTGFTFDEVQVVSLEDDSRDMGPHEFAFIINHDTPYGLGYTPTKEDARHMVRLCMDKTDKMDMIGIGRILDTAPHGPHSAFDLFGVSMLDLDGDDSITDVATPDFISIEGASDPVDPPLSFDYMFGFVTRYDVMSDENNNDMSIFEYLPMSLHFPLIASQAPTTQIHDIDDMGNLDGLLSGQSDCDSNLEERKVTPIFGSTESVDFGTSNQPKELKIGSSFSLDERSRLINLLRSYLDVFAWSYEDMPSLDHFIVQHHLPIMPYARPVKQKLRRLHHRWSLQVKEEIQKQLNVGFLSMVEYPEWLANVVLVPKEDGKVRVCVDFRDLNKANPKDYFPLPHIDILVDSTVGHSMLSFMDGFYGYNKILMALKDMEKTSFIIDEHGIEVDSEKIIAILDMPALRIEREVKGFLVATLFSLVYDMEVILPVEIEDQLNLLDENRLRPQITCMLIKGKCDPRGKFRPSWSGPYVIRELTRERAAWLTDLDGNQFSELVKVDQLKKFYA</sequence>
<proteinExistence type="predicted"/>
<dbReference type="PANTHER" id="PTHR24559:SF457">
    <property type="entry name" value="RNA-DIRECTED DNA POLYMERASE HOMOLOG"/>
    <property type="match status" value="1"/>
</dbReference>
<dbReference type="CDD" id="cd01647">
    <property type="entry name" value="RT_LTR"/>
    <property type="match status" value="1"/>
</dbReference>